<keyword evidence="6 8" id="KW-0324">Glycolysis</keyword>
<comment type="pathway">
    <text evidence="1 8">Carbohydrate degradation; glycolysis; D-glyceraldehyde 3-phosphate from glycerone phosphate: step 1/1.</text>
</comment>
<dbReference type="InterPro" id="IPR035990">
    <property type="entry name" value="TIM_sf"/>
</dbReference>
<keyword evidence="7 8" id="KW-0413">Isomerase</keyword>
<dbReference type="PROSITE" id="PS51440">
    <property type="entry name" value="TIM_2"/>
    <property type="match status" value="1"/>
</dbReference>
<comment type="similarity">
    <text evidence="3 8">Belongs to the triosephosphate isomerase family.</text>
</comment>
<keyword evidence="5 8" id="KW-0312">Gluconeogenesis</keyword>
<sequence length="255" mass="27865">MVSSNSQRKPFIGGNWKCNGVKGFIDQFLKETINPIETAKVDVVIAVPSVYIEYTSRCIQSGIAVAAQNVSATGFGAYTGEIAAQQLKDVGVKWTLTGHSERRSKYHETDEIVATKTKQALDADLNVIFCIGESLEEREGNKTMDVLIQQTQALIRLLDDEQLWKRIVVAYEPIWAIGTGKVASPAQAQETQKALREWIAQNVSADIGSNLRIIYGGSVNLGNCEKLIACEDVDGFLIGGASLKPEFAEIIQRAS</sequence>
<dbReference type="PANTHER" id="PTHR21139">
    <property type="entry name" value="TRIOSEPHOSPHATE ISOMERASE"/>
    <property type="match status" value="1"/>
</dbReference>
<name>A0A024GEU4_9STRA</name>
<dbReference type="GO" id="GO:0005829">
    <property type="term" value="C:cytosol"/>
    <property type="evidence" value="ECO:0007669"/>
    <property type="project" value="TreeGrafter"/>
</dbReference>
<dbReference type="InterPro" id="IPR020861">
    <property type="entry name" value="Triosephosphate_isomerase_AS"/>
</dbReference>
<organism evidence="9 10">
    <name type="scientific">Albugo candida</name>
    <dbReference type="NCBI Taxonomy" id="65357"/>
    <lineage>
        <taxon>Eukaryota</taxon>
        <taxon>Sar</taxon>
        <taxon>Stramenopiles</taxon>
        <taxon>Oomycota</taxon>
        <taxon>Peronosporomycetes</taxon>
        <taxon>Albuginales</taxon>
        <taxon>Albuginaceae</taxon>
        <taxon>Albugo</taxon>
    </lineage>
</organism>
<dbReference type="GO" id="GO:0004807">
    <property type="term" value="F:triose-phosphate isomerase activity"/>
    <property type="evidence" value="ECO:0007669"/>
    <property type="project" value="UniProtKB-EC"/>
</dbReference>
<comment type="catalytic activity">
    <reaction evidence="8">
        <text>D-glyceraldehyde 3-phosphate = dihydroxyacetone phosphate</text>
        <dbReference type="Rhea" id="RHEA:18585"/>
        <dbReference type="ChEBI" id="CHEBI:57642"/>
        <dbReference type="ChEBI" id="CHEBI:59776"/>
        <dbReference type="EC" id="5.3.1.1"/>
    </reaction>
</comment>
<dbReference type="GO" id="GO:0006096">
    <property type="term" value="P:glycolytic process"/>
    <property type="evidence" value="ECO:0007669"/>
    <property type="project" value="UniProtKB-UniPathway"/>
</dbReference>
<dbReference type="Pfam" id="PF00121">
    <property type="entry name" value="TIM"/>
    <property type="match status" value="1"/>
</dbReference>
<dbReference type="SUPFAM" id="SSF51351">
    <property type="entry name" value="Triosephosphate isomerase (TIM)"/>
    <property type="match status" value="1"/>
</dbReference>
<evidence type="ECO:0000256" key="4">
    <source>
        <dbReference type="ARBA" id="ARBA00011738"/>
    </source>
</evidence>
<dbReference type="UniPathway" id="UPA00138"/>
<evidence type="ECO:0000256" key="1">
    <source>
        <dbReference type="ARBA" id="ARBA00004680"/>
    </source>
</evidence>
<dbReference type="EMBL" id="CAIX01000086">
    <property type="protein sequence ID" value="CCI45040.1"/>
    <property type="molecule type" value="Genomic_DNA"/>
</dbReference>
<dbReference type="InterPro" id="IPR022896">
    <property type="entry name" value="TrioseP_Isoase_bac/euk"/>
</dbReference>
<reference evidence="9 10" key="1">
    <citation type="submission" date="2012-05" db="EMBL/GenBank/DDBJ databases">
        <title>Recombination and specialization in a pathogen metapopulation.</title>
        <authorList>
            <person name="Gardiner A."/>
            <person name="Kemen E."/>
            <person name="Schultz-Larsen T."/>
            <person name="MacLean D."/>
            <person name="Van Oosterhout C."/>
            <person name="Jones J.D.G."/>
        </authorList>
    </citation>
    <scope>NUCLEOTIDE SEQUENCE [LARGE SCALE GENOMIC DNA]</scope>
    <source>
        <strain evidence="9 10">Ac Nc2</strain>
    </source>
</reference>
<dbReference type="Gene3D" id="3.20.20.70">
    <property type="entry name" value="Aldolase class I"/>
    <property type="match status" value="1"/>
</dbReference>
<dbReference type="STRING" id="65357.A0A024GEU4"/>
<evidence type="ECO:0000256" key="2">
    <source>
        <dbReference type="ARBA" id="ARBA00004742"/>
    </source>
</evidence>
<comment type="pathway">
    <text evidence="2 8">Carbohydrate biosynthesis; gluconeogenesis.</text>
</comment>
<dbReference type="GO" id="GO:0046166">
    <property type="term" value="P:glyceraldehyde-3-phosphate biosynthetic process"/>
    <property type="evidence" value="ECO:0007669"/>
    <property type="project" value="TreeGrafter"/>
</dbReference>
<evidence type="ECO:0000256" key="8">
    <source>
        <dbReference type="RuleBase" id="RU363013"/>
    </source>
</evidence>
<gene>
    <name evidence="9" type="ORF">BN9_058870</name>
</gene>
<accession>A0A024GEU4</accession>
<dbReference type="PROSITE" id="PS00171">
    <property type="entry name" value="TIM_1"/>
    <property type="match status" value="1"/>
</dbReference>
<dbReference type="CDD" id="cd00311">
    <property type="entry name" value="TIM"/>
    <property type="match status" value="1"/>
</dbReference>
<dbReference type="OrthoDB" id="6715177at2759"/>
<keyword evidence="10" id="KW-1185">Reference proteome</keyword>
<dbReference type="PANTHER" id="PTHR21139:SF2">
    <property type="entry name" value="TRIOSEPHOSPHATE ISOMERASE"/>
    <property type="match status" value="1"/>
</dbReference>
<evidence type="ECO:0000313" key="10">
    <source>
        <dbReference type="Proteomes" id="UP000053237"/>
    </source>
</evidence>
<evidence type="ECO:0000256" key="5">
    <source>
        <dbReference type="ARBA" id="ARBA00022432"/>
    </source>
</evidence>
<dbReference type="GO" id="GO:0019563">
    <property type="term" value="P:glycerol catabolic process"/>
    <property type="evidence" value="ECO:0007669"/>
    <property type="project" value="TreeGrafter"/>
</dbReference>
<dbReference type="Proteomes" id="UP000053237">
    <property type="component" value="Unassembled WGS sequence"/>
</dbReference>
<dbReference type="EC" id="5.3.1.1" evidence="8"/>
<dbReference type="InterPro" id="IPR013785">
    <property type="entry name" value="Aldolase_TIM"/>
</dbReference>
<dbReference type="InParanoid" id="A0A024GEU4"/>
<evidence type="ECO:0000256" key="6">
    <source>
        <dbReference type="ARBA" id="ARBA00023152"/>
    </source>
</evidence>
<comment type="caution">
    <text evidence="9">The sequence shown here is derived from an EMBL/GenBank/DDBJ whole genome shotgun (WGS) entry which is preliminary data.</text>
</comment>
<dbReference type="FunFam" id="3.20.20.70:FF:000020">
    <property type="entry name" value="Triosephosphate isomerase"/>
    <property type="match status" value="1"/>
</dbReference>
<dbReference type="GO" id="GO:0006094">
    <property type="term" value="P:gluconeogenesis"/>
    <property type="evidence" value="ECO:0007669"/>
    <property type="project" value="UniProtKB-UniPathway"/>
</dbReference>
<comment type="subunit">
    <text evidence="4">Homodimer.</text>
</comment>
<dbReference type="NCBIfam" id="TIGR00419">
    <property type="entry name" value="tim"/>
    <property type="match status" value="1"/>
</dbReference>
<dbReference type="AlphaFoldDB" id="A0A024GEU4"/>
<dbReference type="FunCoup" id="A0A024GEU4">
    <property type="interactions" value="246"/>
</dbReference>
<proteinExistence type="inferred from homology"/>
<evidence type="ECO:0000313" key="9">
    <source>
        <dbReference type="EMBL" id="CCI45040.1"/>
    </source>
</evidence>
<dbReference type="HAMAP" id="MF_00147_B">
    <property type="entry name" value="TIM_B"/>
    <property type="match status" value="1"/>
</dbReference>
<evidence type="ECO:0000256" key="3">
    <source>
        <dbReference type="ARBA" id="ARBA00007422"/>
    </source>
</evidence>
<protein>
    <recommendedName>
        <fullName evidence="8">Triosephosphate isomerase</fullName>
        <ecNumber evidence="8">5.3.1.1</ecNumber>
    </recommendedName>
</protein>
<dbReference type="InterPro" id="IPR000652">
    <property type="entry name" value="Triosephosphate_isomerase"/>
</dbReference>
<evidence type="ECO:0000256" key="7">
    <source>
        <dbReference type="ARBA" id="ARBA00023235"/>
    </source>
</evidence>
<dbReference type="UniPathway" id="UPA00109">
    <property type="reaction ID" value="UER00189"/>
</dbReference>